<dbReference type="EMBL" id="SMUW01000036">
    <property type="protein sequence ID" value="TDK42779.1"/>
    <property type="molecule type" value="Genomic_DNA"/>
</dbReference>
<comment type="caution">
    <text evidence="1">The sequence shown here is derived from an EMBL/GenBank/DDBJ whole genome shotgun (WGS) entry which is preliminary data.</text>
</comment>
<dbReference type="Proteomes" id="UP000295438">
    <property type="component" value="Unassembled WGS sequence"/>
</dbReference>
<accession>A0A4R5UUD9</accession>
<keyword evidence="2" id="KW-1185">Reference proteome</keyword>
<dbReference type="AlphaFoldDB" id="A0A4R5UUD9"/>
<proteinExistence type="predicted"/>
<evidence type="ECO:0000313" key="2">
    <source>
        <dbReference type="Proteomes" id="UP000295438"/>
    </source>
</evidence>
<name>A0A4R5UUD9_9BACT</name>
<protein>
    <submittedName>
        <fullName evidence="1">Uncharacterized protein</fullName>
    </submittedName>
</protein>
<gene>
    <name evidence="1" type="ORF">E1898_15205</name>
</gene>
<sequence>MRKLDVIGFHNQFLSDFGFKFHPNHLLFFKDFDHGQQVVFIHYSEYPDVSYLEYNLGVRIHQVEEIIHKFLPSLSDYSRRSITLIQSPDKIGKELPKRFVLNSNSQLAQSIMAAEKFFVGHGFHWMDEMIIPENLEKAFADRKEKVFRTQNFVYYVFRGVTLARIYNPDDYPVLRDIYLEEIKKTGMTPFTIASFLQLLDFLDHLED</sequence>
<organism evidence="1 2">
    <name type="scientific">Algoriphagus formosus</name>
    <dbReference type="NCBI Taxonomy" id="2007308"/>
    <lineage>
        <taxon>Bacteria</taxon>
        <taxon>Pseudomonadati</taxon>
        <taxon>Bacteroidota</taxon>
        <taxon>Cytophagia</taxon>
        <taxon>Cytophagales</taxon>
        <taxon>Cyclobacteriaceae</taxon>
        <taxon>Algoriphagus</taxon>
    </lineage>
</organism>
<reference evidence="1 2" key="1">
    <citation type="submission" date="2019-03" db="EMBL/GenBank/DDBJ databases">
        <title>Algoriphagus aquimaris sp. nov., isolated form marine sediment in Pohang, Korea.</title>
        <authorList>
            <person name="Kim J."/>
            <person name="Yoon S.-H."/>
            <person name="Lee S.-S."/>
        </authorList>
    </citation>
    <scope>NUCLEOTIDE SEQUENCE [LARGE SCALE GENOMIC DNA]</scope>
    <source>
        <strain evidence="1 2">F21</strain>
    </source>
</reference>
<evidence type="ECO:0000313" key="1">
    <source>
        <dbReference type="EMBL" id="TDK42779.1"/>
    </source>
</evidence>
<dbReference type="RefSeq" id="WP_100626962.1">
    <property type="nucleotide sequence ID" value="NZ_SMUW01000036.1"/>
</dbReference>